<dbReference type="PANTHER" id="PTHR38685:SF1">
    <property type="entry name" value="CELL DIVISION PROTEIN ZIPA"/>
    <property type="match status" value="1"/>
</dbReference>
<dbReference type="GO" id="GO:0032153">
    <property type="term" value="C:cell division site"/>
    <property type="evidence" value="ECO:0007669"/>
    <property type="project" value="UniProtKB-UniRule"/>
</dbReference>
<dbReference type="HAMAP" id="MF_00509">
    <property type="entry name" value="ZipA"/>
    <property type="match status" value="1"/>
</dbReference>
<reference evidence="12 13" key="1">
    <citation type="submission" date="2019-07" db="EMBL/GenBank/DDBJ databases">
        <title>Reclasification of Spiribacter aquaticus.</title>
        <authorList>
            <person name="Leon M.J."/>
            <person name="Sanchez-Porro C."/>
            <person name="Ventosa A."/>
        </authorList>
    </citation>
    <scope>NUCLEOTIDE SEQUENCE [LARGE SCALE GENOMIC DNA]</scope>
    <source>
        <strain evidence="12 13">SP30</strain>
    </source>
</reference>
<comment type="similarity">
    <text evidence="8 9">Belongs to the ZipA family.</text>
</comment>
<evidence type="ECO:0000256" key="10">
    <source>
        <dbReference type="SAM" id="MobiDB-lite"/>
    </source>
</evidence>
<keyword evidence="6 8" id="KW-0472">Membrane</keyword>
<feature type="region of interest" description="Disordered" evidence="10">
    <location>
        <begin position="31"/>
        <end position="91"/>
    </location>
</feature>
<accession>A0A557RJZ2</accession>
<dbReference type="GO" id="GO:0043093">
    <property type="term" value="P:FtsZ-dependent cytokinesis"/>
    <property type="evidence" value="ECO:0007669"/>
    <property type="project" value="UniProtKB-UniRule"/>
</dbReference>
<name>A0A557RJZ2_9GAMM</name>
<evidence type="ECO:0000256" key="8">
    <source>
        <dbReference type="HAMAP-Rule" id="MF_00509"/>
    </source>
</evidence>
<dbReference type="AlphaFoldDB" id="A0A557RJZ2"/>
<feature type="domain" description="ZipA C-terminal FtsZ-binding" evidence="11">
    <location>
        <begin position="116"/>
        <end position="246"/>
    </location>
</feature>
<dbReference type="InterPro" id="IPR007449">
    <property type="entry name" value="ZipA_FtsZ-bd_C"/>
</dbReference>
<dbReference type="GO" id="GO:0000917">
    <property type="term" value="P:division septum assembly"/>
    <property type="evidence" value="ECO:0007669"/>
    <property type="project" value="TreeGrafter"/>
</dbReference>
<gene>
    <name evidence="8" type="primary">zipA</name>
    <name evidence="12" type="ORF">FPL11_04865</name>
</gene>
<comment type="caution">
    <text evidence="12">The sequence shown here is derived from an EMBL/GenBank/DDBJ whole genome shotgun (WGS) entry which is preliminary data.</text>
</comment>
<feature type="compositionally biased region" description="Acidic residues" evidence="10">
    <location>
        <begin position="65"/>
        <end position="76"/>
    </location>
</feature>
<feature type="transmembrane region" description="Helical" evidence="8">
    <location>
        <begin position="6"/>
        <end position="23"/>
    </location>
</feature>
<comment type="subcellular location">
    <subcellularLocation>
        <location evidence="8">Cell inner membrane</location>
        <topology evidence="8">Single-pass type I membrane protein</topology>
    </subcellularLocation>
    <text evidence="8">Localizes to the Z ring in an FtsZ-dependent manner.</text>
</comment>
<evidence type="ECO:0000256" key="3">
    <source>
        <dbReference type="ARBA" id="ARBA00022618"/>
    </source>
</evidence>
<comment type="function">
    <text evidence="8 9">Essential cell division protein that stabilizes the FtsZ protofilaments by cross-linking them and that serves as a cytoplasmic membrane anchor for the Z ring. Also required for the recruitment to the septal ring of downstream cell division proteins.</text>
</comment>
<evidence type="ECO:0000256" key="5">
    <source>
        <dbReference type="ARBA" id="ARBA00022989"/>
    </source>
</evidence>
<evidence type="ECO:0000259" key="11">
    <source>
        <dbReference type="SMART" id="SM00771"/>
    </source>
</evidence>
<keyword evidence="13" id="KW-1185">Reference proteome</keyword>
<keyword evidence="1 8" id="KW-1003">Cell membrane</keyword>
<keyword evidence="5 8" id="KW-1133">Transmembrane helix</keyword>
<dbReference type="Proteomes" id="UP000316688">
    <property type="component" value="Unassembled WGS sequence"/>
</dbReference>
<dbReference type="InterPro" id="IPR036765">
    <property type="entry name" value="ZipA_FtsZ-bd_C_sf"/>
</dbReference>
<dbReference type="Pfam" id="PF04354">
    <property type="entry name" value="ZipA_C"/>
    <property type="match status" value="1"/>
</dbReference>
<sequence>MNELRWILLGLGVVIIAGVYGYTRLQDWRRDGPPWRRRARPQREPFADYQEPALDAGDPLAGEPVADDPIADDDLPAADPAETPGGEGIVGPARVVHSEDELEDELEDVRGRAVGEEWIIALSVMAPEGRPYDGGSIAEVLEAAGLGLTDQGVFERPLSVNGETIALYTVASIVEPGTFDRTDPAATTTPGIVFIMQVPAPFDGLAVFERMLATARRVAQSLGGQLLDGRRCDLTPQAIEHWREALLEYRRRARVADRRPGGRP</sequence>
<proteinExistence type="inferred from homology"/>
<protein>
    <recommendedName>
        <fullName evidence="8 9">Cell division protein ZipA</fullName>
    </recommendedName>
</protein>
<dbReference type="SUPFAM" id="SSF64383">
    <property type="entry name" value="Cell-division protein ZipA, C-terminal domain"/>
    <property type="match status" value="1"/>
</dbReference>
<evidence type="ECO:0000313" key="13">
    <source>
        <dbReference type="Proteomes" id="UP000316688"/>
    </source>
</evidence>
<dbReference type="SMART" id="SM00771">
    <property type="entry name" value="ZipA_C"/>
    <property type="match status" value="1"/>
</dbReference>
<comment type="subunit">
    <text evidence="8">Interacts with FtsZ via their C-terminal domains.</text>
</comment>
<evidence type="ECO:0000313" key="12">
    <source>
        <dbReference type="EMBL" id="TVO65416.1"/>
    </source>
</evidence>
<dbReference type="RefSeq" id="WP_144347663.1">
    <property type="nucleotide sequence ID" value="NZ_VMKP01000002.1"/>
</dbReference>
<dbReference type="PANTHER" id="PTHR38685">
    <property type="entry name" value="CELL DIVISION PROTEIN ZIPA"/>
    <property type="match status" value="1"/>
</dbReference>
<organism evidence="12 13">
    <name type="scientific">Spiribacter aquaticus</name>
    <dbReference type="NCBI Taxonomy" id="1935996"/>
    <lineage>
        <taxon>Bacteria</taxon>
        <taxon>Pseudomonadati</taxon>
        <taxon>Pseudomonadota</taxon>
        <taxon>Gammaproteobacteria</taxon>
        <taxon>Chromatiales</taxon>
        <taxon>Ectothiorhodospiraceae</taxon>
        <taxon>Spiribacter</taxon>
    </lineage>
</organism>
<keyword evidence="7 8" id="KW-0131">Cell cycle</keyword>
<evidence type="ECO:0000256" key="7">
    <source>
        <dbReference type="ARBA" id="ARBA00023306"/>
    </source>
</evidence>
<evidence type="ECO:0000256" key="4">
    <source>
        <dbReference type="ARBA" id="ARBA00022692"/>
    </source>
</evidence>
<evidence type="ECO:0000256" key="1">
    <source>
        <dbReference type="ARBA" id="ARBA00022475"/>
    </source>
</evidence>
<dbReference type="GO" id="GO:0005886">
    <property type="term" value="C:plasma membrane"/>
    <property type="evidence" value="ECO:0007669"/>
    <property type="project" value="UniProtKB-SubCell"/>
</dbReference>
<keyword evidence="4 8" id="KW-0812">Transmembrane</keyword>
<keyword evidence="2 8" id="KW-0997">Cell inner membrane</keyword>
<keyword evidence="3 8" id="KW-0132">Cell division</keyword>
<dbReference type="Gene3D" id="3.30.1400.10">
    <property type="entry name" value="ZipA, C-terminal FtsZ-binding domain"/>
    <property type="match status" value="1"/>
</dbReference>
<dbReference type="InterPro" id="IPR011919">
    <property type="entry name" value="Cell_div_ZipA"/>
</dbReference>
<evidence type="ECO:0000256" key="6">
    <source>
        <dbReference type="ARBA" id="ARBA00023136"/>
    </source>
</evidence>
<evidence type="ECO:0000256" key="9">
    <source>
        <dbReference type="RuleBase" id="RU003612"/>
    </source>
</evidence>
<evidence type="ECO:0000256" key="2">
    <source>
        <dbReference type="ARBA" id="ARBA00022519"/>
    </source>
</evidence>
<dbReference type="EMBL" id="VMKP01000002">
    <property type="protein sequence ID" value="TVO65416.1"/>
    <property type="molecule type" value="Genomic_DNA"/>
</dbReference>